<dbReference type="InterPro" id="IPR037185">
    <property type="entry name" value="EmrE-like"/>
</dbReference>
<keyword evidence="2" id="KW-1133">Transmembrane helix</keyword>
<accession>A0A2K2F1F5</accession>
<evidence type="ECO:0000313" key="4">
    <source>
        <dbReference type="EMBL" id="PNU00550.1"/>
    </source>
</evidence>
<comment type="caution">
    <text evidence="4">The sequence shown here is derived from an EMBL/GenBank/DDBJ whole genome shotgun (WGS) entry which is preliminary data.</text>
</comment>
<feature type="transmembrane region" description="Helical" evidence="2">
    <location>
        <begin position="65"/>
        <end position="87"/>
    </location>
</feature>
<comment type="similarity">
    <text evidence="1">Belongs to the EamA transporter family.</text>
</comment>
<keyword evidence="2" id="KW-0812">Transmembrane</keyword>
<keyword evidence="2" id="KW-0472">Membrane</keyword>
<keyword evidence="5" id="KW-1185">Reference proteome</keyword>
<feature type="transmembrane region" description="Helical" evidence="2">
    <location>
        <begin position="123"/>
        <end position="139"/>
    </location>
</feature>
<feature type="domain" description="EamA" evidence="3">
    <location>
        <begin position="4"/>
        <end position="140"/>
    </location>
</feature>
<dbReference type="GO" id="GO:0016020">
    <property type="term" value="C:membrane"/>
    <property type="evidence" value="ECO:0007669"/>
    <property type="project" value="InterPro"/>
</dbReference>
<dbReference type="EMBL" id="NIOJ01000009">
    <property type="protein sequence ID" value="PNU00550.1"/>
    <property type="molecule type" value="Genomic_DNA"/>
</dbReference>
<dbReference type="InterPro" id="IPR000620">
    <property type="entry name" value="EamA_dom"/>
</dbReference>
<evidence type="ECO:0000313" key="5">
    <source>
        <dbReference type="Proteomes" id="UP000236151"/>
    </source>
</evidence>
<dbReference type="RefSeq" id="WP_103080741.1">
    <property type="nucleotide sequence ID" value="NZ_CP021850.1"/>
</dbReference>
<dbReference type="Proteomes" id="UP000236151">
    <property type="component" value="Unassembled WGS sequence"/>
</dbReference>
<proteinExistence type="inferred from homology"/>
<gene>
    <name evidence="4" type="ORF">CDQ84_05565</name>
</gene>
<dbReference type="SUPFAM" id="SSF103481">
    <property type="entry name" value="Multidrug resistance efflux transporter EmrE"/>
    <property type="match status" value="1"/>
</dbReference>
<dbReference type="Pfam" id="PF00892">
    <property type="entry name" value="EamA"/>
    <property type="match status" value="1"/>
</dbReference>
<feature type="transmembrane region" description="Helical" evidence="2">
    <location>
        <begin position="6"/>
        <end position="21"/>
    </location>
</feature>
<name>A0A2K2F1F5_9CLOT</name>
<feature type="transmembrane region" description="Helical" evidence="2">
    <location>
        <begin position="99"/>
        <end position="117"/>
    </location>
</feature>
<dbReference type="KEGG" id="cthd:CDO33_09960"/>
<feature type="transmembrane region" description="Helical" evidence="2">
    <location>
        <begin position="33"/>
        <end position="53"/>
    </location>
</feature>
<organism evidence="4 5">
    <name type="scientific">Clostridium thermosuccinogenes</name>
    <dbReference type="NCBI Taxonomy" id="84032"/>
    <lineage>
        <taxon>Bacteria</taxon>
        <taxon>Bacillati</taxon>
        <taxon>Bacillota</taxon>
        <taxon>Clostridia</taxon>
        <taxon>Eubacteriales</taxon>
        <taxon>Clostridiaceae</taxon>
        <taxon>Clostridium</taxon>
    </lineage>
</organism>
<dbReference type="AlphaFoldDB" id="A0A2K2F1F5"/>
<evidence type="ECO:0000256" key="1">
    <source>
        <dbReference type="ARBA" id="ARBA00007362"/>
    </source>
</evidence>
<dbReference type="Gene3D" id="1.10.3730.20">
    <property type="match status" value="1"/>
</dbReference>
<sequence>MFMYVFSIVIVVASNVLYHICQKSTPNNANPFTALFTTYVTAAILTFAASHFYKTEAGFFQSFKGLNWTSIVLAISIVGLELGYMLVYRAGWNISVGSLVANIILALILIPIGVMFFKEDFGLNKILGSILCIIGLFLINR</sequence>
<dbReference type="OrthoDB" id="2294582at2"/>
<evidence type="ECO:0000256" key="2">
    <source>
        <dbReference type="SAM" id="Phobius"/>
    </source>
</evidence>
<reference evidence="4 5" key="1">
    <citation type="submission" date="2017-06" db="EMBL/GenBank/DDBJ databases">
        <title>Investigating the central metabolism of Clostridium thermosuccinogenes.</title>
        <authorList>
            <person name="Koendjbiharie J.G."/>
            <person name="van Kranenburg R."/>
        </authorList>
    </citation>
    <scope>NUCLEOTIDE SEQUENCE [LARGE SCALE GENOMIC DNA]</scope>
    <source>
        <strain evidence="4 5">DSM 5806</strain>
    </source>
</reference>
<protein>
    <recommendedName>
        <fullName evidence="3">EamA domain-containing protein</fullName>
    </recommendedName>
</protein>
<evidence type="ECO:0000259" key="3">
    <source>
        <dbReference type="Pfam" id="PF00892"/>
    </source>
</evidence>